<keyword evidence="2" id="KW-1185">Reference proteome</keyword>
<dbReference type="Pfam" id="PF01257">
    <property type="entry name" value="2Fe-2S_thioredx"/>
    <property type="match status" value="1"/>
</dbReference>
<protein>
    <submittedName>
        <fullName evidence="1">DUF1450 domain-containing protein</fullName>
    </submittedName>
</protein>
<dbReference type="CDD" id="cd02980">
    <property type="entry name" value="TRX_Fd_family"/>
    <property type="match status" value="1"/>
</dbReference>
<dbReference type="InterPro" id="IPR036249">
    <property type="entry name" value="Thioredoxin-like_sf"/>
</dbReference>
<dbReference type="Proteomes" id="UP000515847">
    <property type="component" value="Chromosome"/>
</dbReference>
<organism evidence="1 2">
    <name type="scientific">Thermanaerosceptrum fracticalcis</name>
    <dbReference type="NCBI Taxonomy" id="1712410"/>
    <lineage>
        <taxon>Bacteria</taxon>
        <taxon>Bacillati</taxon>
        <taxon>Bacillota</taxon>
        <taxon>Clostridia</taxon>
        <taxon>Eubacteriales</taxon>
        <taxon>Peptococcaceae</taxon>
        <taxon>Thermanaerosceptrum</taxon>
    </lineage>
</organism>
<evidence type="ECO:0000313" key="2">
    <source>
        <dbReference type="Proteomes" id="UP000515847"/>
    </source>
</evidence>
<dbReference type="SUPFAM" id="SSF52833">
    <property type="entry name" value="Thioredoxin-like"/>
    <property type="match status" value="1"/>
</dbReference>
<dbReference type="AlphaFoldDB" id="A0A7G6E639"/>
<dbReference type="Gene3D" id="3.40.30.10">
    <property type="entry name" value="Glutaredoxin"/>
    <property type="match status" value="1"/>
</dbReference>
<evidence type="ECO:0000313" key="1">
    <source>
        <dbReference type="EMBL" id="QNB47543.1"/>
    </source>
</evidence>
<sequence>MGVRGMVVMEKITVEMCVGTSCHLYGALDLAQVIEEVNMKYPERLEIISRTCLGKCGKGPNVLLAGKLLERITPEELRNEIIQLLRKKEKENESR</sequence>
<accession>A0A7G6E639</accession>
<gene>
    <name evidence="1" type="ORF">BR63_15395</name>
</gene>
<reference evidence="1 2" key="1">
    <citation type="journal article" date="2019" name="Front. Microbiol.">
        <title>Thermoanaerosceptrum fracticalcis gen. nov. sp. nov., a Novel Fumarate-Fermenting Microorganism From a Deep Fractured Carbonate Aquifer of the US Great Basin.</title>
        <authorList>
            <person name="Hamilton-Brehm S.D."/>
            <person name="Stewart L.E."/>
            <person name="Zavarin M."/>
            <person name="Caldwell M."/>
            <person name="Lawson P.A."/>
            <person name="Onstott T.C."/>
            <person name="Grzymski J."/>
            <person name="Neveux I."/>
            <person name="Lollar B.S."/>
            <person name="Russell C.E."/>
            <person name="Moser D.P."/>
        </authorList>
    </citation>
    <scope>NUCLEOTIDE SEQUENCE [LARGE SCALE GENOMIC DNA]</scope>
    <source>
        <strain evidence="1 2">DRI-13</strain>
    </source>
</reference>
<dbReference type="KEGG" id="tfr:BR63_15395"/>
<dbReference type="EMBL" id="CP045798">
    <property type="protein sequence ID" value="QNB47543.1"/>
    <property type="molecule type" value="Genomic_DNA"/>
</dbReference>
<proteinExistence type="predicted"/>
<name>A0A7G6E639_THEFR</name>